<name>A0ACC3CCF6_PYRYE</name>
<sequence>MPLPRRTVITLAAVGGAVLVVVAITVTAVVLTRGGGGEDASPGRPASDMPSPTPYAPTPEAQPTPDREASNRCYEAIQDDRPSRPPIDVVLLLDTGGAAAGAPLAVLVPEPGVGLLLSSVSTSSGARLLDGSRVGVATYGSVGPDAGGGAPLKWVVPLSTNETEVAAAVGGLVGTGGGSGDGGGGALAALSALASSPQAVGWRPAYTRVVAWVGGRPGAEGLCWPSRQDVAADLLAARIVVVALSVGGGLDAAVPPGVGGSGRESAVAKCPPLTPGGSPLDVPPIEANQAAALLDAGVEGWVEPLPPLAVAGGGLAAALRSLLFDAWLLRPITSVHDCGGRYDMRFTAHPSFRFDLHNMVPLPTPAVVRYAILGTGLMGVEHLRNLLALADDGAGVVVTALADPHPASLGAAVDAWTDHYAAVAAAAATAPNGDAAPPAAPPPPPATFSSAAALYTAADPPLFDVLVVATPNYTHAAVVATALAALPPTTHMLVEKPLCTTVADCRALVADAAARQWQGVLWNALEYRYMPAIADVVRRTWVGEVGRVVMAALREHRFPFLEKVGGWNRFNCWSGGTLVEKCCHFFNLLNLLHAPAQPTTIMASASQSVNHLDEVHPAPPSSVSDGCATATPDILDNALVVVNYGALARASLDLCMFAEASAHQEELSVVGAAGKLEALLPQNTVRMGRRGVHSVGAVEEATVSDANVKFDGYHYGSSYRQHVELLATGLVGRNEGGTAKSG</sequence>
<gene>
    <name evidence="1" type="ORF">I4F81_010129</name>
</gene>
<dbReference type="EMBL" id="CM020620">
    <property type="protein sequence ID" value="KAK1867624.1"/>
    <property type="molecule type" value="Genomic_DNA"/>
</dbReference>
<keyword evidence="2" id="KW-1185">Reference proteome</keyword>
<evidence type="ECO:0000313" key="2">
    <source>
        <dbReference type="Proteomes" id="UP000798662"/>
    </source>
</evidence>
<comment type="caution">
    <text evidence="1">The sequence shown here is derived from an EMBL/GenBank/DDBJ whole genome shotgun (WGS) entry which is preliminary data.</text>
</comment>
<evidence type="ECO:0000313" key="1">
    <source>
        <dbReference type="EMBL" id="KAK1867624.1"/>
    </source>
</evidence>
<accession>A0ACC3CCF6</accession>
<reference evidence="1" key="1">
    <citation type="submission" date="2019-11" db="EMBL/GenBank/DDBJ databases">
        <title>Nori genome reveals adaptations in red seaweeds to the harsh intertidal environment.</title>
        <authorList>
            <person name="Wang D."/>
            <person name="Mao Y."/>
        </authorList>
    </citation>
    <scope>NUCLEOTIDE SEQUENCE</scope>
    <source>
        <tissue evidence="1">Gametophyte</tissue>
    </source>
</reference>
<proteinExistence type="predicted"/>
<organism evidence="1 2">
    <name type="scientific">Pyropia yezoensis</name>
    <name type="common">Susabi-nori</name>
    <name type="synonym">Porphyra yezoensis</name>
    <dbReference type="NCBI Taxonomy" id="2788"/>
    <lineage>
        <taxon>Eukaryota</taxon>
        <taxon>Rhodophyta</taxon>
        <taxon>Bangiophyceae</taxon>
        <taxon>Bangiales</taxon>
        <taxon>Bangiaceae</taxon>
        <taxon>Pyropia</taxon>
    </lineage>
</organism>
<protein>
    <submittedName>
        <fullName evidence="1">Uncharacterized protein</fullName>
    </submittedName>
</protein>
<dbReference type="Proteomes" id="UP000798662">
    <property type="component" value="Chromosome 3"/>
</dbReference>